<sequence>MERETRTLAPAERESSQREGVTLGTLAQELNKAEPGGTRHLQPDAHHPGQGYMHTIDLEQAKIDFVLAASDWPSFASGVSTHAYNHTYFVTSGSDTEKGNSPCDGSQTDDSSLHIFHLQARQIKRKEWLQITPAYELFAYGAADLRATEGRRVLHRFMN</sequence>
<reference evidence="2 4" key="1">
    <citation type="submission" date="2017-11" db="EMBL/GenBank/DDBJ databases">
        <title>De novo assembly and phasing of dikaryotic genomes from two isolates of Puccinia coronata f. sp. avenae, the causal agent of oat crown rust.</title>
        <authorList>
            <person name="Miller M.E."/>
            <person name="Zhang Y."/>
            <person name="Omidvar V."/>
            <person name="Sperschneider J."/>
            <person name="Schwessinger B."/>
            <person name="Raley C."/>
            <person name="Palmer J.M."/>
            <person name="Garnica D."/>
            <person name="Upadhyaya N."/>
            <person name="Rathjen J."/>
            <person name="Taylor J.M."/>
            <person name="Park R.F."/>
            <person name="Dodds P.N."/>
            <person name="Hirsch C.D."/>
            <person name="Kianian S.F."/>
            <person name="Figueroa M."/>
        </authorList>
    </citation>
    <scope>NUCLEOTIDE SEQUENCE [LARGE SCALE GENOMIC DNA]</scope>
    <source>
        <strain evidence="2">12NC29</strain>
    </source>
</reference>
<feature type="region of interest" description="Disordered" evidence="1">
    <location>
        <begin position="1"/>
        <end position="20"/>
    </location>
</feature>
<evidence type="ECO:0000313" key="2">
    <source>
        <dbReference type="EMBL" id="PLW16911.1"/>
    </source>
</evidence>
<name>A0A2N5SUM0_9BASI</name>
<evidence type="ECO:0000313" key="4">
    <source>
        <dbReference type="Proteomes" id="UP000235388"/>
    </source>
</evidence>
<organism evidence="2 4">
    <name type="scientific">Puccinia coronata f. sp. avenae</name>
    <dbReference type="NCBI Taxonomy" id="200324"/>
    <lineage>
        <taxon>Eukaryota</taxon>
        <taxon>Fungi</taxon>
        <taxon>Dikarya</taxon>
        <taxon>Basidiomycota</taxon>
        <taxon>Pucciniomycotina</taxon>
        <taxon>Pucciniomycetes</taxon>
        <taxon>Pucciniales</taxon>
        <taxon>Pucciniaceae</taxon>
        <taxon>Puccinia</taxon>
    </lineage>
</organism>
<evidence type="ECO:0000313" key="3">
    <source>
        <dbReference type="EMBL" id="PLW58112.1"/>
    </source>
</evidence>
<protein>
    <submittedName>
        <fullName evidence="2">Uncharacterized protein</fullName>
    </submittedName>
</protein>
<keyword evidence="4" id="KW-1185">Reference proteome</keyword>
<comment type="caution">
    <text evidence="2">The sequence shown here is derived from an EMBL/GenBank/DDBJ whole genome shotgun (WGS) entry which is preliminary data.</text>
</comment>
<evidence type="ECO:0000256" key="1">
    <source>
        <dbReference type="SAM" id="MobiDB-lite"/>
    </source>
</evidence>
<dbReference type="Proteomes" id="UP000235388">
    <property type="component" value="Unassembled WGS sequence"/>
</dbReference>
<proteinExistence type="predicted"/>
<dbReference type="AlphaFoldDB" id="A0A2N5SUM0"/>
<dbReference type="EMBL" id="PGCJ01000005">
    <property type="protein sequence ID" value="PLW58112.1"/>
    <property type="molecule type" value="Genomic_DNA"/>
</dbReference>
<feature type="compositionally biased region" description="Basic and acidic residues" evidence="1">
    <location>
        <begin position="1"/>
        <end position="17"/>
    </location>
</feature>
<gene>
    <name evidence="3" type="ORF">PCANC_04112</name>
    <name evidence="2" type="ORF">PCANC_20142</name>
</gene>
<accession>A0A2N5SUM0</accession>
<dbReference type="EMBL" id="PGCJ01000860">
    <property type="protein sequence ID" value="PLW16911.1"/>
    <property type="molecule type" value="Genomic_DNA"/>
</dbReference>